<accession>A0A9Q3DH29</accession>
<dbReference type="AlphaFoldDB" id="A0A9Q3DH29"/>
<reference evidence="1" key="1">
    <citation type="submission" date="2021-03" db="EMBL/GenBank/DDBJ databases">
        <title>Draft genome sequence of rust myrtle Austropuccinia psidii MF-1, a brazilian biotype.</title>
        <authorList>
            <person name="Quecine M.C."/>
            <person name="Pachon D.M.R."/>
            <person name="Bonatelli M.L."/>
            <person name="Correr F.H."/>
            <person name="Franceschini L.M."/>
            <person name="Leite T.F."/>
            <person name="Margarido G.R.A."/>
            <person name="Almeida C.A."/>
            <person name="Ferrarezi J.A."/>
            <person name="Labate C.A."/>
        </authorList>
    </citation>
    <scope>NUCLEOTIDE SEQUENCE</scope>
    <source>
        <strain evidence="1">MF-1</strain>
    </source>
</reference>
<dbReference type="Proteomes" id="UP000765509">
    <property type="component" value="Unassembled WGS sequence"/>
</dbReference>
<gene>
    <name evidence="1" type="ORF">O181_039577</name>
</gene>
<sequence>MAIERCYGVDAIEHTRGPILPNLAPGWIAPTIKEEGQTRGCDSFPSLRSCSALPTCLRQCLPSLRSRSALPTCLRNHLCSALPTYFQHSLPSLRSQMPSRHASDIIYHPYKHVVPSRHASNAALTAGLILNTAYDPYTPALPPHLRPHHSLHFCTPVAYHSYPARSALNISLQHHDQ</sequence>
<evidence type="ECO:0000313" key="2">
    <source>
        <dbReference type="Proteomes" id="UP000765509"/>
    </source>
</evidence>
<keyword evidence="2" id="KW-1185">Reference proteome</keyword>
<name>A0A9Q3DH29_9BASI</name>
<proteinExistence type="predicted"/>
<organism evidence="1 2">
    <name type="scientific">Austropuccinia psidii MF-1</name>
    <dbReference type="NCBI Taxonomy" id="1389203"/>
    <lineage>
        <taxon>Eukaryota</taxon>
        <taxon>Fungi</taxon>
        <taxon>Dikarya</taxon>
        <taxon>Basidiomycota</taxon>
        <taxon>Pucciniomycotina</taxon>
        <taxon>Pucciniomycetes</taxon>
        <taxon>Pucciniales</taxon>
        <taxon>Sphaerophragmiaceae</taxon>
        <taxon>Austropuccinia</taxon>
    </lineage>
</organism>
<evidence type="ECO:0000313" key="1">
    <source>
        <dbReference type="EMBL" id="MBW0499862.1"/>
    </source>
</evidence>
<dbReference type="EMBL" id="AVOT02015507">
    <property type="protein sequence ID" value="MBW0499862.1"/>
    <property type="molecule type" value="Genomic_DNA"/>
</dbReference>
<protein>
    <submittedName>
        <fullName evidence="1">Uncharacterized protein</fullName>
    </submittedName>
</protein>
<comment type="caution">
    <text evidence="1">The sequence shown here is derived from an EMBL/GenBank/DDBJ whole genome shotgun (WGS) entry which is preliminary data.</text>
</comment>